<evidence type="ECO:0000256" key="10">
    <source>
        <dbReference type="SAM" id="Coils"/>
    </source>
</evidence>
<keyword evidence="10" id="KW-0175">Coiled coil</keyword>
<dbReference type="Pfam" id="PF00364">
    <property type="entry name" value="Biotin_lipoyl"/>
    <property type="match status" value="1"/>
</dbReference>
<dbReference type="SUPFAM" id="SSF52777">
    <property type="entry name" value="CoA-dependent acyltransferases"/>
    <property type="match status" value="1"/>
</dbReference>
<dbReference type="SUPFAM" id="SSF47005">
    <property type="entry name" value="Peripheral subunit-binding domain of 2-oxo acid dehydrogenase complex"/>
    <property type="match status" value="1"/>
</dbReference>
<name>A0A2H0LMI2_9BACT</name>
<comment type="subunit">
    <text evidence="3">Forms a 24-polypeptide structural core with octahedral symmetry.</text>
</comment>
<evidence type="ECO:0000256" key="4">
    <source>
        <dbReference type="ARBA" id="ARBA00022679"/>
    </source>
</evidence>
<feature type="domain" description="Lipoyl-binding" evidence="11">
    <location>
        <begin position="1"/>
        <end position="75"/>
    </location>
</feature>
<dbReference type="GO" id="GO:0006086">
    <property type="term" value="P:pyruvate decarboxylation to acetyl-CoA"/>
    <property type="evidence" value="ECO:0007669"/>
    <property type="project" value="TreeGrafter"/>
</dbReference>
<proteinExistence type="inferred from homology"/>
<dbReference type="Gene3D" id="3.30.559.10">
    <property type="entry name" value="Chloramphenicol acetyltransferase-like domain"/>
    <property type="match status" value="1"/>
</dbReference>
<comment type="catalytic activity">
    <reaction evidence="8">
        <text>N(6)-[(R)-dihydrolipoyl]-L-lysyl-[protein] + acetyl-CoA = N(6)-[(R)-S(8)-acetyldihydrolipoyl]-L-lysyl-[protein] + CoA</text>
        <dbReference type="Rhea" id="RHEA:17017"/>
        <dbReference type="Rhea" id="RHEA-COMP:10475"/>
        <dbReference type="Rhea" id="RHEA-COMP:10478"/>
        <dbReference type="ChEBI" id="CHEBI:57287"/>
        <dbReference type="ChEBI" id="CHEBI:57288"/>
        <dbReference type="ChEBI" id="CHEBI:83100"/>
        <dbReference type="ChEBI" id="CHEBI:83111"/>
        <dbReference type="EC" id="2.3.1.12"/>
    </reaction>
</comment>
<keyword evidence="5 9" id="KW-0450">Lipoyl</keyword>
<dbReference type="AlphaFoldDB" id="A0A2H0LMI2"/>
<evidence type="ECO:0000313" key="14">
    <source>
        <dbReference type="Proteomes" id="UP000230859"/>
    </source>
</evidence>
<dbReference type="Pfam" id="PF02817">
    <property type="entry name" value="E3_binding"/>
    <property type="match status" value="1"/>
</dbReference>
<evidence type="ECO:0000256" key="9">
    <source>
        <dbReference type="RuleBase" id="RU003423"/>
    </source>
</evidence>
<evidence type="ECO:0000256" key="6">
    <source>
        <dbReference type="ARBA" id="ARBA00023315"/>
    </source>
</evidence>
<dbReference type="InterPro" id="IPR004167">
    <property type="entry name" value="PSBD"/>
</dbReference>
<evidence type="ECO:0000259" key="12">
    <source>
        <dbReference type="PROSITE" id="PS51826"/>
    </source>
</evidence>
<reference evidence="13 14" key="1">
    <citation type="submission" date="2017-09" db="EMBL/GenBank/DDBJ databases">
        <title>Depth-based differentiation of microbial function through sediment-hosted aquifers and enrichment of novel symbionts in the deep terrestrial subsurface.</title>
        <authorList>
            <person name="Probst A.J."/>
            <person name="Ladd B."/>
            <person name="Jarett J.K."/>
            <person name="Geller-Mcgrath D.E."/>
            <person name="Sieber C.M."/>
            <person name="Emerson J.B."/>
            <person name="Anantharaman K."/>
            <person name="Thomas B.C."/>
            <person name="Malmstrom R."/>
            <person name="Stieglmeier M."/>
            <person name="Klingl A."/>
            <person name="Woyke T."/>
            <person name="Ryan C.M."/>
            <person name="Banfield J.F."/>
        </authorList>
    </citation>
    <scope>NUCLEOTIDE SEQUENCE [LARGE SCALE GENOMIC DNA]</scope>
    <source>
        <strain evidence="13">CG11_big_fil_rev_8_21_14_0_20_45_26</strain>
    </source>
</reference>
<dbReference type="PROSITE" id="PS51826">
    <property type="entry name" value="PSBD"/>
    <property type="match status" value="1"/>
</dbReference>
<dbReference type="InterPro" id="IPR000089">
    <property type="entry name" value="Biotin_lipoyl"/>
</dbReference>
<dbReference type="GO" id="GO:0031405">
    <property type="term" value="F:lipoic acid binding"/>
    <property type="evidence" value="ECO:0007669"/>
    <property type="project" value="TreeGrafter"/>
</dbReference>
<evidence type="ECO:0000256" key="3">
    <source>
        <dbReference type="ARBA" id="ARBA00011484"/>
    </source>
</evidence>
<accession>A0A2H0LMI2</accession>
<dbReference type="PANTHER" id="PTHR43178:SF2">
    <property type="entry name" value="DIHYDROLIPOYLLYSINE-RESIDUE ACETYLTRANSFERASE COMPONENT OF PYRUVATE DEHYDROGENASE COMPLEX"/>
    <property type="match status" value="1"/>
</dbReference>
<dbReference type="InterPro" id="IPR003016">
    <property type="entry name" value="2-oxoA_DH_lipoyl-BS"/>
</dbReference>
<keyword evidence="6 9" id="KW-0012">Acyltransferase</keyword>
<dbReference type="InterPro" id="IPR023213">
    <property type="entry name" value="CAT-like_dom_sf"/>
</dbReference>
<dbReference type="Proteomes" id="UP000230859">
    <property type="component" value="Unassembled WGS sequence"/>
</dbReference>
<dbReference type="PROSITE" id="PS00189">
    <property type="entry name" value="LIPOYL"/>
    <property type="match status" value="1"/>
</dbReference>
<dbReference type="GO" id="GO:0005737">
    <property type="term" value="C:cytoplasm"/>
    <property type="evidence" value="ECO:0007669"/>
    <property type="project" value="TreeGrafter"/>
</dbReference>
<protein>
    <recommendedName>
        <fullName evidence="9">Dihydrolipoamide acetyltransferase component of pyruvate dehydrogenase complex</fullName>
        <ecNumber evidence="9">2.3.1.-</ecNumber>
    </recommendedName>
</protein>
<sequence length="444" mass="47922">MDVRVPILAEGINAGTVIKVLVSEGDTVKKDQDLVEIETEKAAAPIPSPVAGKVNRIHVKEGDAVSVGQVIISISESGTKSAPAQTAPEVPQKSAQPAIPAPAQVMPPAPQAFQASASQFGPAASPTVRKLARELGIDLTRVRGSEHGGRIVVEDLRNYIQQLQAVALNQAGTSSAPASASPALPQVDFRKWGPVKREKLSSLRKKIGEKMVASWTHLPHVTQFDEADVSDMLDLRKKYVANFEKQGTRLTLTVLILKAVVDVLKRHPIFNASIDDRAGEIVFKQYYHFGIAVDTEQGLIVPVIRNVDQKNLVQLAKELQELAQKTRDRKVALDDLQGGTFTITNQGGIGGAHFTPIINAPEAAILGLGQGMRKPVDVKGEIKLRTMVPLCLSYDHRLIDGGKAAKFIRELRESIEAFSEQPLIDAMSAKKLPSGKDKLAGSKK</sequence>
<feature type="domain" description="Peripheral subunit-binding (PSBD)" evidence="12">
    <location>
        <begin position="123"/>
        <end position="160"/>
    </location>
</feature>
<dbReference type="EC" id="2.3.1.-" evidence="9"/>
<dbReference type="FunFam" id="3.30.559.10:FF:000007">
    <property type="entry name" value="Dihydrolipoamide acetyltransferase component of pyruvate dehydrogenase complex"/>
    <property type="match status" value="1"/>
</dbReference>
<evidence type="ECO:0000256" key="2">
    <source>
        <dbReference type="ARBA" id="ARBA00007317"/>
    </source>
</evidence>
<evidence type="ECO:0000256" key="1">
    <source>
        <dbReference type="ARBA" id="ARBA00001938"/>
    </source>
</evidence>
<evidence type="ECO:0000256" key="8">
    <source>
        <dbReference type="ARBA" id="ARBA00048370"/>
    </source>
</evidence>
<dbReference type="GO" id="GO:0004742">
    <property type="term" value="F:dihydrolipoyllysine-residue acetyltransferase activity"/>
    <property type="evidence" value="ECO:0007669"/>
    <property type="project" value="UniProtKB-EC"/>
</dbReference>
<comment type="similarity">
    <text evidence="2 9">Belongs to the 2-oxoacid dehydrogenase family.</text>
</comment>
<keyword evidence="4 9" id="KW-0808">Transferase</keyword>
<evidence type="ECO:0000256" key="5">
    <source>
        <dbReference type="ARBA" id="ARBA00022823"/>
    </source>
</evidence>
<dbReference type="PANTHER" id="PTHR43178">
    <property type="entry name" value="DIHYDROLIPOAMIDE ACETYLTRANSFERASE COMPONENT OF PYRUVATE DEHYDROGENASE COMPLEX"/>
    <property type="match status" value="1"/>
</dbReference>
<dbReference type="Gene3D" id="2.40.50.100">
    <property type="match status" value="1"/>
</dbReference>
<dbReference type="CDD" id="cd06849">
    <property type="entry name" value="lipoyl_domain"/>
    <property type="match status" value="1"/>
</dbReference>
<gene>
    <name evidence="13" type="ORF">COV74_07935</name>
</gene>
<dbReference type="SUPFAM" id="SSF51230">
    <property type="entry name" value="Single hybrid motif"/>
    <property type="match status" value="1"/>
</dbReference>
<evidence type="ECO:0000259" key="11">
    <source>
        <dbReference type="PROSITE" id="PS50968"/>
    </source>
</evidence>
<dbReference type="PROSITE" id="PS50968">
    <property type="entry name" value="BIOTINYL_LIPOYL"/>
    <property type="match status" value="1"/>
</dbReference>
<dbReference type="Pfam" id="PF00198">
    <property type="entry name" value="2-oxoacid_dh"/>
    <property type="match status" value="1"/>
</dbReference>
<comment type="cofactor">
    <cofactor evidence="1 9">
        <name>(R)-lipoate</name>
        <dbReference type="ChEBI" id="CHEBI:83088"/>
    </cofactor>
</comment>
<dbReference type="InterPro" id="IPR011053">
    <property type="entry name" value="Single_hybrid_motif"/>
</dbReference>
<dbReference type="EMBL" id="PCVY01000064">
    <property type="protein sequence ID" value="PIQ85619.1"/>
    <property type="molecule type" value="Genomic_DNA"/>
</dbReference>
<comment type="caution">
    <text evidence="13">The sequence shown here is derived from an EMBL/GenBank/DDBJ whole genome shotgun (WGS) entry which is preliminary data.</text>
</comment>
<comment type="function">
    <text evidence="7">The pyruvate dehydrogenase complex catalyzes the overall conversion of pyruvate to acetyl-CoA and CO(2). It contains multiple copies of three enzymatic components: pyruvate dehydrogenase (E1), dihydrolipoamide acetyltransferase (E2) and lipoamide dehydrogenase (E3).</text>
</comment>
<evidence type="ECO:0000313" key="13">
    <source>
        <dbReference type="EMBL" id="PIQ85619.1"/>
    </source>
</evidence>
<evidence type="ECO:0000256" key="7">
    <source>
        <dbReference type="ARBA" id="ARBA00025211"/>
    </source>
</evidence>
<dbReference type="InterPro" id="IPR050743">
    <property type="entry name" value="2-oxoacid_DH_E2_comp"/>
</dbReference>
<dbReference type="InterPro" id="IPR036625">
    <property type="entry name" value="E3-bd_dom_sf"/>
</dbReference>
<organism evidence="13 14">
    <name type="scientific">Candidatus Abzuiibacterium crystallinum</name>
    <dbReference type="NCBI Taxonomy" id="1974748"/>
    <lineage>
        <taxon>Bacteria</taxon>
        <taxon>Pseudomonadati</taxon>
        <taxon>Candidatus Omnitrophota</taxon>
        <taxon>Candidatus Abzuiibacterium</taxon>
    </lineage>
</organism>
<feature type="coiled-coil region" evidence="10">
    <location>
        <begin position="305"/>
        <end position="336"/>
    </location>
</feature>
<dbReference type="Gene3D" id="4.10.320.10">
    <property type="entry name" value="E3-binding domain"/>
    <property type="match status" value="1"/>
</dbReference>
<dbReference type="InterPro" id="IPR001078">
    <property type="entry name" value="2-oxoacid_DH_actylTfrase"/>
</dbReference>